<feature type="non-terminal residue" evidence="9">
    <location>
        <position position="143"/>
    </location>
</feature>
<evidence type="ECO:0000313" key="10">
    <source>
        <dbReference type="Proteomes" id="UP000253594"/>
    </source>
</evidence>
<keyword evidence="5 8" id="KW-0732">Signal</keyword>
<evidence type="ECO:0000313" key="9">
    <source>
        <dbReference type="EMBL" id="RCI72444.1"/>
    </source>
</evidence>
<dbReference type="PANTHER" id="PTHR35093">
    <property type="entry name" value="OUTER MEMBRANE PROTEIN NMB0088-RELATED"/>
    <property type="match status" value="1"/>
</dbReference>
<evidence type="ECO:0000256" key="7">
    <source>
        <dbReference type="ARBA" id="ARBA00023237"/>
    </source>
</evidence>
<organism evidence="9 10">
    <name type="scientific">Pseudomonas aeruginosa</name>
    <dbReference type="NCBI Taxonomy" id="287"/>
    <lineage>
        <taxon>Bacteria</taxon>
        <taxon>Pseudomonadati</taxon>
        <taxon>Pseudomonadota</taxon>
        <taxon>Gammaproteobacteria</taxon>
        <taxon>Pseudomonadales</taxon>
        <taxon>Pseudomonadaceae</taxon>
        <taxon>Pseudomonas</taxon>
    </lineage>
</organism>
<evidence type="ECO:0000256" key="2">
    <source>
        <dbReference type="ARBA" id="ARBA00008163"/>
    </source>
</evidence>
<keyword evidence="7" id="KW-0998">Cell outer membrane</keyword>
<protein>
    <submittedName>
        <fullName evidence="9">Aromatic hydrocarbon degradation protein</fullName>
    </submittedName>
</protein>
<dbReference type="GO" id="GO:0009279">
    <property type="term" value="C:cell outer membrane"/>
    <property type="evidence" value="ECO:0007669"/>
    <property type="project" value="UniProtKB-SubCell"/>
</dbReference>
<evidence type="ECO:0000256" key="5">
    <source>
        <dbReference type="ARBA" id="ARBA00022729"/>
    </source>
</evidence>
<reference evidence="9 10" key="1">
    <citation type="submission" date="2018-07" db="EMBL/GenBank/DDBJ databases">
        <title>Mechanisms of high-level aminoglycoside resistance among Gram-negative pathogens in Brazil.</title>
        <authorList>
            <person name="Ballaben A.S."/>
            <person name="Darini A.L.C."/>
            <person name="Doi Y."/>
        </authorList>
    </citation>
    <scope>NUCLEOTIDE SEQUENCE [LARGE SCALE GENOMIC DNA]</scope>
    <source>
        <strain evidence="9 10">B2-305</strain>
    </source>
</reference>
<dbReference type="Gene3D" id="2.40.160.60">
    <property type="entry name" value="Outer membrane protein transport protein (OMPP1/FadL/TodX)"/>
    <property type="match status" value="1"/>
</dbReference>
<feature type="chain" id="PRO_5016842514" evidence="8">
    <location>
        <begin position="26"/>
        <end position="143"/>
    </location>
</feature>
<keyword evidence="3" id="KW-1134">Transmembrane beta strand</keyword>
<feature type="signal peptide" evidence="8">
    <location>
        <begin position="1"/>
        <end position="25"/>
    </location>
</feature>
<keyword evidence="6" id="KW-0472">Membrane</keyword>
<keyword evidence="4" id="KW-0812">Transmembrane</keyword>
<comment type="caution">
    <text evidence="9">The sequence shown here is derived from an EMBL/GenBank/DDBJ whole genome shotgun (WGS) entry which is preliminary data.</text>
</comment>
<dbReference type="PANTHER" id="PTHR35093:SF8">
    <property type="entry name" value="OUTER MEMBRANE PROTEIN NMB0088-RELATED"/>
    <property type="match status" value="1"/>
</dbReference>
<comment type="similarity">
    <text evidence="2">Belongs to the OmpP1/FadL family.</text>
</comment>
<comment type="subcellular location">
    <subcellularLocation>
        <location evidence="1">Cell outer membrane</location>
        <topology evidence="1">Multi-pass membrane protein</topology>
    </subcellularLocation>
</comment>
<dbReference type="EMBL" id="QORE01000951">
    <property type="protein sequence ID" value="RCI72444.1"/>
    <property type="molecule type" value="Genomic_DNA"/>
</dbReference>
<evidence type="ECO:0000256" key="4">
    <source>
        <dbReference type="ARBA" id="ARBA00022692"/>
    </source>
</evidence>
<dbReference type="Pfam" id="PF03349">
    <property type="entry name" value="Toluene_X"/>
    <property type="match status" value="1"/>
</dbReference>
<dbReference type="InterPro" id="IPR005017">
    <property type="entry name" value="OMPP1/FadL/TodX"/>
</dbReference>
<dbReference type="Proteomes" id="UP000253594">
    <property type="component" value="Unassembled WGS sequence"/>
</dbReference>
<accession>A0A367M4W6</accession>
<dbReference type="SUPFAM" id="SSF56935">
    <property type="entry name" value="Porins"/>
    <property type="match status" value="1"/>
</dbReference>
<dbReference type="GO" id="GO:0015483">
    <property type="term" value="F:long-chain fatty acid transporting porin activity"/>
    <property type="evidence" value="ECO:0007669"/>
    <property type="project" value="TreeGrafter"/>
</dbReference>
<evidence type="ECO:0000256" key="8">
    <source>
        <dbReference type="SAM" id="SignalP"/>
    </source>
</evidence>
<dbReference type="AlphaFoldDB" id="A0A367M4W6"/>
<sequence length="143" mass="14864">MKMRIAPLWLALAGVCLAWIPPAGAQMANDLTIGNPKAMALGNAVTADETGIDSVHYNPAALTRMKGRQATVKLLTGVMDIRAGFKAPPNYGEGTFGLRDDPVANSHSRTLTPTMYLPGLGGMTDVPLLVAPLAGISINPPGS</sequence>
<evidence type="ECO:0000256" key="6">
    <source>
        <dbReference type="ARBA" id="ARBA00023136"/>
    </source>
</evidence>
<name>A0A367M4W6_PSEAI</name>
<evidence type="ECO:0000256" key="1">
    <source>
        <dbReference type="ARBA" id="ARBA00004571"/>
    </source>
</evidence>
<proteinExistence type="inferred from homology"/>
<gene>
    <name evidence="9" type="ORF">DT376_23730</name>
</gene>
<evidence type="ECO:0000256" key="3">
    <source>
        <dbReference type="ARBA" id="ARBA00022452"/>
    </source>
</evidence>